<dbReference type="PANTHER" id="PTHR16305">
    <property type="entry name" value="TESTICULAR SOLUBLE ADENYLYL CYCLASE"/>
    <property type="match status" value="1"/>
</dbReference>
<comment type="caution">
    <text evidence="3">The sequence shown here is derived from an EMBL/GenBank/DDBJ whole genome shotgun (WGS) entry which is preliminary data.</text>
</comment>
<organism evidence="3 4">
    <name type="scientific">Mucor saturninus</name>
    <dbReference type="NCBI Taxonomy" id="64648"/>
    <lineage>
        <taxon>Eukaryota</taxon>
        <taxon>Fungi</taxon>
        <taxon>Fungi incertae sedis</taxon>
        <taxon>Mucoromycota</taxon>
        <taxon>Mucoromycotina</taxon>
        <taxon>Mucoromycetes</taxon>
        <taxon>Mucorales</taxon>
        <taxon>Mucorineae</taxon>
        <taxon>Mucoraceae</taxon>
        <taxon>Mucor</taxon>
    </lineage>
</organism>
<evidence type="ECO:0008006" key="5">
    <source>
        <dbReference type="Google" id="ProtNLM"/>
    </source>
</evidence>
<dbReference type="SUPFAM" id="SSF55073">
    <property type="entry name" value="Nucleotide cyclase"/>
    <property type="match status" value="1"/>
</dbReference>
<protein>
    <recommendedName>
        <fullName evidence="5">Guanylate cyclase domain-containing protein</fullName>
    </recommendedName>
</protein>
<dbReference type="Gene3D" id="1.25.40.10">
    <property type="entry name" value="Tetratricopeptide repeat domain"/>
    <property type="match status" value="1"/>
</dbReference>
<feature type="non-terminal residue" evidence="3">
    <location>
        <position position="1"/>
    </location>
</feature>
<reference evidence="3" key="1">
    <citation type="submission" date="2020-12" db="EMBL/GenBank/DDBJ databases">
        <title>Metabolic potential, ecology and presence of endohyphal bacteria is reflected in genomic diversity of Mucoromycotina.</title>
        <authorList>
            <person name="Muszewska A."/>
            <person name="Okrasinska A."/>
            <person name="Steczkiewicz K."/>
            <person name="Drgas O."/>
            <person name="Orlowska M."/>
            <person name="Perlinska-Lenart U."/>
            <person name="Aleksandrzak-Piekarczyk T."/>
            <person name="Szatraj K."/>
            <person name="Zielenkiewicz U."/>
            <person name="Pilsyk S."/>
            <person name="Malc E."/>
            <person name="Mieczkowski P."/>
            <person name="Kruszewska J.S."/>
            <person name="Biernat P."/>
            <person name="Pawlowska J."/>
        </authorList>
    </citation>
    <scope>NUCLEOTIDE SEQUENCE</scope>
    <source>
        <strain evidence="3">WA0000017839</strain>
    </source>
</reference>
<gene>
    <name evidence="3" type="ORF">INT47_000122</name>
</gene>
<dbReference type="Proteomes" id="UP000603453">
    <property type="component" value="Unassembled WGS sequence"/>
</dbReference>
<evidence type="ECO:0000256" key="2">
    <source>
        <dbReference type="ARBA" id="ARBA00022840"/>
    </source>
</evidence>
<dbReference type="OrthoDB" id="194468at2759"/>
<accession>A0A8H7RHA4</accession>
<keyword evidence="4" id="KW-1185">Reference proteome</keyword>
<dbReference type="InterPro" id="IPR029787">
    <property type="entry name" value="Nucleotide_cyclase"/>
</dbReference>
<dbReference type="GO" id="GO:0005524">
    <property type="term" value="F:ATP binding"/>
    <property type="evidence" value="ECO:0007669"/>
    <property type="project" value="UniProtKB-KW"/>
</dbReference>
<dbReference type="SUPFAM" id="SSF52540">
    <property type="entry name" value="P-loop containing nucleoside triphosphate hydrolases"/>
    <property type="match status" value="1"/>
</dbReference>
<dbReference type="GO" id="GO:0005737">
    <property type="term" value="C:cytoplasm"/>
    <property type="evidence" value="ECO:0007669"/>
    <property type="project" value="TreeGrafter"/>
</dbReference>
<keyword evidence="2" id="KW-0067">ATP-binding</keyword>
<name>A0A8H7RHA4_9FUNG</name>
<sequence length="1464" mass="167562">NIIVGDLDPSELAAPSFYPQVRSNTPNAADTKAVLDEFFLEYHGRLEYTIGGEVVDSLDDALSIAKAGEMSITPAAYDIVQQQSMNLTFERRRRFFVIKNITEDLSIRKTSYPYPSSLRKGNWNTGPNANYLKTLPGLTTQAASMSIEPLVPRVRNTYHLNYPVNSNRFYLKYINRSALYRMQHSIDDNLPAQFREVTIMFVSLGKADVQKREGLAKVQKAVLLAIKSLVKYEGMLQQFAIDDKGATLLSVFGLPPLSHEREAVFAAKSALEIRDQYRKIGFRGFAISLSTGMIFTAVLPQGSPYRRDAGISGDTIVVAVRMLKFDFSEHNVVCDPATKKQIGGLCEFEDYGDNFVKGKVKPVRIYGILKFGPPERDNRISLLSNEKGSDFIGYKSEMESATLFIDDWSRNPNHHVLVISGLSGVGKSFFFNKLHKTVLSHGVLSCWSSSNEVEKGSKYYLLRNLILALFDIIDSDNVPMKTSTNHSRYSYPMGDNNYQGHSLIRHAEDDASDSMCSSHSHSSASFCASREWFKRLASYTSPTPSSPGSDSTNIELSNDLIGLISRCLKKSGEESEYLPLFKVIFVTLGDIEENRYTRLLDGRARDILLTGVITRMVYHASVHVGLVFSCDDIQWGDSSSIRILEHIHDHCPKVMLMLATRPMKDYNVTFIENFKKDGSYQEIQLKGLGEDEIGEIILQNFDRGVDRISPEIVKVVQRRTGGNPLYVKNMAIILKDFNHVTVVEGELVPSSSYFDLEDLLGNFDYKRIIKMQFDRLESNFQEFLTVASCLDQHFTVFEVGAVIKPNNFIFKNHSPEVIQRYIQNFDVYHFLKQLDNGNPLESNVAVYTFTHITIPQSIYDMVAYETRISLHRSLAKYYESQLNRDNYVQLLGKITRHYLKTDYTGKQLYYLEALADQNMRMYLLPEATVNLQKIVKILDENNNLISQFGYIHLSDIYRRLGVCFTMRTKLMEGEYYLFKSLETLGERWPKFKLEFKYKFWKNKFSQYRHRRWGFSKRILKSNRYEHNCRVVEIMAQLSNIYFYTGKRQNFVYACLLGLNACERIGDFGQNYTLFLARNALLCWLQDEKENSVFYIAKALHRMNNDKTDTDTLRICSLLCFAAGKFSNARDLLYQAIEGTVTLGVVTDCQSFYRSVGLVVTMRIFEGTFDRSATDMALLKQMADTAHSNGDYEAEIWLGVYNIGNAIIVDRMSECAPYVFLLEAHEKDAAVYNLIAIHGTLSCYYARNNNYDLARRHIQKLINILPSLTITPNIFPVYGLIFVTMGLYCMVEDGQFDLISTGDSKNYEKFVLGLSRINHAFQQVKFWEFTQPCLYLARALPYLTTRRTVEGYMVLRHGIFEMHFIQEIRFLKAYYWAQLGKYAFTPVDRIEWTKRAEKDFDILGIPSETYCNQDPANFYYAGFPADLRQSYESPVQDNHNVLLTLPINTTHILENSGGSATNSNQ</sequence>
<dbReference type="GO" id="GO:0004016">
    <property type="term" value="F:adenylate cyclase activity"/>
    <property type="evidence" value="ECO:0007669"/>
    <property type="project" value="TreeGrafter"/>
</dbReference>
<dbReference type="PANTHER" id="PTHR16305:SF28">
    <property type="entry name" value="GUANYLATE CYCLASE DOMAIN-CONTAINING PROTEIN"/>
    <property type="match status" value="1"/>
</dbReference>
<proteinExistence type="predicted"/>
<dbReference type="Gene3D" id="3.30.70.1230">
    <property type="entry name" value="Nucleotide cyclase"/>
    <property type="match status" value="1"/>
</dbReference>
<evidence type="ECO:0000313" key="3">
    <source>
        <dbReference type="EMBL" id="KAG2210962.1"/>
    </source>
</evidence>
<evidence type="ECO:0000313" key="4">
    <source>
        <dbReference type="Proteomes" id="UP000603453"/>
    </source>
</evidence>
<keyword evidence="1" id="KW-0547">Nucleotide-binding</keyword>
<dbReference type="InterPro" id="IPR011990">
    <property type="entry name" value="TPR-like_helical_dom_sf"/>
</dbReference>
<dbReference type="InterPro" id="IPR027417">
    <property type="entry name" value="P-loop_NTPase"/>
</dbReference>
<evidence type="ECO:0000256" key="1">
    <source>
        <dbReference type="ARBA" id="ARBA00022741"/>
    </source>
</evidence>
<dbReference type="EMBL" id="JAEPRD010000010">
    <property type="protein sequence ID" value="KAG2210962.1"/>
    <property type="molecule type" value="Genomic_DNA"/>
</dbReference>